<dbReference type="Gene3D" id="1.10.287.110">
    <property type="entry name" value="DnaJ domain"/>
    <property type="match status" value="1"/>
</dbReference>
<dbReference type="InterPro" id="IPR036869">
    <property type="entry name" value="J_dom_sf"/>
</dbReference>
<dbReference type="Pfam" id="PF13414">
    <property type="entry name" value="TPR_11"/>
    <property type="match status" value="1"/>
</dbReference>
<dbReference type="SUPFAM" id="SSF48452">
    <property type="entry name" value="TPR-like"/>
    <property type="match status" value="1"/>
</dbReference>
<evidence type="ECO:0000256" key="1">
    <source>
        <dbReference type="ARBA" id="ARBA00022737"/>
    </source>
</evidence>
<dbReference type="InterPro" id="IPR001623">
    <property type="entry name" value="DnaJ_domain"/>
</dbReference>
<dbReference type="Pfam" id="PF13181">
    <property type="entry name" value="TPR_8"/>
    <property type="match status" value="1"/>
</dbReference>
<name>A0A6F9DC10_9ASCI</name>
<dbReference type="PROSITE" id="PS50005">
    <property type="entry name" value="TPR"/>
    <property type="match status" value="4"/>
</dbReference>
<feature type="repeat" description="TPR" evidence="4">
    <location>
        <begin position="265"/>
        <end position="298"/>
    </location>
</feature>
<dbReference type="SMART" id="SM00271">
    <property type="entry name" value="DnaJ"/>
    <property type="match status" value="1"/>
</dbReference>
<dbReference type="Pfam" id="PF00226">
    <property type="entry name" value="DnaJ"/>
    <property type="match status" value="1"/>
</dbReference>
<dbReference type="CDD" id="cd06257">
    <property type="entry name" value="DnaJ"/>
    <property type="match status" value="1"/>
</dbReference>
<dbReference type="PROSITE" id="PS50076">
    <property type="entry name" value="DNAJ_2"/>
    <property type="match status" value="1"/>
</dbReference>
<dbReference type="InterPro" id="IPR019734">
    <property type="entry name" value="TPR_rpt"/>
</dbReference>
<dbReference type="InterPro" id="IPR018253">
    <property type="entry name" value="DnaJ_domain_CS"/>
</dbReference>
<dbReference type="SUPFAM" id="SSF46565">
    <property type="entry name" value="Chaperone J-domain"/>
    <property type="match status" value="1"/>
</dbReference>
<dbReference type="InterPro" id="IPR011990">
    <property type="entry name" value="TPR-like_helical_dom_sf"/>
</dbReference>
<evidence type="ECO:0000259" key="5">
    <source>
        <dbReference type="PROSITE" id="PS50076"/>
    </source>
</evidence>
<evidence type="ECO:0000313" key="6">
    <source>
        <dbReference type="EMBL" id="CAB3239088.1"/>
    </source>
</evidence>
<dbReference type="FunFam" id="1.25.40.10:FF:000097">
    <property type="entry name" value="DnaJ homolog subfamily C member 7 homolog"/>
    <property type="match status" value="1"/>
</dbReference>
<feature type="repeat" description="TPR" evidence="4">
    <location>
        <begin position="337"/>
        <end position="370"/>
    </location>
</feature>
<accession>A0A6F9DC10</accession>
<organism evidence="6">
    <name type="scientific">Phallusia mammillata</name>
    <dbReference type="NCBI Taxonomy" id="59560"/>
    <lineage>
        <taxon>Eukaryota</taxon>
        <taxon>Metazoa</taxon>
        <taxon>Chordata</taxon>
        <taxon>Tunicata</taxon>
        <taxon>Ascidiacea</taxon>
        <taxon>Phlebobranchia</taxon>
        <taxon>Ascidiidae</taxon>
        <taxon>Phallusia</taxon>
    </lineage>
</organism>
<feature type="domain" description="J" evidence="5">
    <location>
        <begin position="390"/>
        <end position="460"/>
    </location>
</feature>
<sequence>MVSCVIMDASSVDPTPNGIPEPMDTDEIQEVTTLSAEEEKDLGNEFYKKKDYKSAIEHYSKAIESSPKNASYYSNRSAARMMLSQYKEALKDAQTAVKVDNMFAKAYVREAKCHIALGNSQAALISLQTAKDLDASSDHVIMAEVRNASMLNQYQEQADVAASKKDYRQVEYYMRCATKISPACTRYRIRQAENLAFMGKYGEAQTIAMDILRGDKMNADAVYIRGICLYFDDNIDKAVTFFTHAMKLSPDHVDARRNLKRAKQLAGKKAEGNEAFKVGQTRKAYDLYGEALAIDPNNRKTNAKLFCNRALVSSKLGNHKEALEDCNNAIELDSKYVKAFQRRAKCYTELEMYDEAVHEYNKILQMDRSRENRQLLKEAEIQLKRSKRKDYYKILGVSKDATDDQIKKAYRKQALVHHPDRHANVSDEDKKITEQKFKEVGEAYAVLSDAQKRGRYDRGEDLDGNSMQDIDPNNIFQMFFGGGGPGHFQHAGGRESFGGGGGGFPGGFTFQFG</sequence>
<protein>
    <submittedName>
        <fullName evidence="6">DnaJ homolog subfamily C member 7-like</fullName>
    </submittedName>
</protein>
<keyword evidence="3" id="KW-0143">Chaperone</keyword>
<dbReference type="SMART" id="SM00028">
    <property type="entry name" value="TPR"/>
    <property type="match status" value="7"/>
</dbReference>
<evidence type="ECO:0000256" key="2">
    <source>
        <dbReference type="ARBA" id="ARBA00022803"/>
    </source>
</evidence>
<dbReference type="PANTHER" id="PTHR45188:SF2">
    <property type="entry name" value="DNAJ HOMOLOG SUBFAMILY C MEMBER 7"/>
    <property type="match status" value="1"/>
</dbReference>
<keyword evidence="2 4" id="KW-0802">TPR repeat</keyword>
<dbReference type="AlphaFoldDB" id="A0A6F9DC10"/>
<reference evidence="6" key="1">
    <citation type="submission" date="2020-04" db="EMBL/GenBank/DDBJ databases">
        <authorList>
            <person name="Neveu A P."/>
        </authorList>
    </citation>
    <scope>NUCLEOTIDE SEQUENCE</scope>
    <source>
        <tissue evidence="6">Whole embryo</tissue>
    </source>
</reference>
<dbReference type="PRINTS" id="PR00625">
    <property type="entry name" value="JDOMAIN"/>
</dbReference>
<dbReference type="PROSITE" id="PS00636">
    <property type="entry name" value="DNAJ_1"/>
    <property type="match status" value="1"/>
</dbReference>
<evidence type="ECO:0000256" key="3">
    <source>
        <dbReference type="ARBA" id="ARBA00023186"/>
    </source>
</evidence>
<feature type="repeat" description="TPR" evidence="4">
    <location>
        <begin position="36"/>
        <end position="69"/>
    </location>
</feature>
<gene>
    <name evidence="6" type="primary">Dnajc7</name>
</gene>
<dbReference type="Pfam" id="PF00515">
    <property type="entry name" value="TPR_1"/>
    <property type="match status" value="1"/>
</dbReference>
<feature type="repeat" description="TPR" evidence="4">
    <location>
        <begin position="219"/>
        <end position="252"/>
    </location>
</feature>
<dbReference type="PANTHER" id="PTHR45188">
    <property type="entry name" value="DNAJ PROTEIN P58IPK HOMOLOG"/>
    <property type="match status" value="1"/>
</dbReference>
<proteinExistence type="evidence at transcript level"/>
<dbReference type="Gene3D" id="1.25.40.10">
    <property type="entry name" value="Tetratricopeptide repeat domain"/>
    <property type="match status" value="3"/>
</dbReference>
<dbReference type="EMBL" id="LR784603">
    <property type="protein sequence ID" value="CAB3239088.1"/>
    <property type="molecule type" value="mRNA"/>
</dbReference>
<evidence type="ECO:0000256" key="4">
    <source>
        <dbReference type="PROSITE-ProRule" id="PRU00339"/>
    </source>
</evidence>
<keyword evidence="1" id="KW-0677">Repeat</keyword>